<evidence type="ECO:0000313" key="1">
    <source>
        <dbReference type="EMBL" id="WWA47616.1"/>
    </source>
</evidence>
<name>A0ABZ2D725_9SPHN</name>
<protein>
    <submittedName>
        <fullName evidence="1">Uncharacterized protein</fullName>
    </submittedName>
</protein>
<gene>
    <name evidence="1" type="ORF">V5F89_01535</name>
</gene>
<dbReference type="RefSeq" id="WP_338446506.1">
    <property type="nucleotide sequence ID" value="NZ_CP144918.1"/>
</dbReference>
<dbReference type="Proteomes" id="UP001335183">
    <property type="component" value="Chromosome"/>
</dbReference>
<evidence type="ECO:0000313" key="2">
    <source>
        <dbReference type="Proteomes" id="UP001335183"/>
    </source>
</evidence>
<sequence>MDDGFRLIVRVPGLSDEEQADLSERLAELFAQMGEAPPELVIHRSAMSSEGD</sequence>
<reference evidence="1 2" key="1">
    <citation type="submission" date="2024-02" db="EMBL/GenBank/DDBJ databases">
        <title>The whole genome sequence of five bacterial samples isolated from Abu Dhabi Sabkha-shore region.</title>
        <authorList>
            <person name="Sudalaimuthuasari N."/>
            <person name="Sarfraz B."/>
            <person name="Tuyisabe J.D."/>
            <person name="Mugisha Ntwali L.D.M."/>
            <person name="Ali A.I.A.A."/>
            <person name="Almansoori S.Z.A."/>
            <person name="Alajami H.S.A."/>
            <person name="Almeqbaali A.A.S."/>
            <person name="Kundu B."/>
            <person name="Saeed E.E."/>
            <person name="Sukumarinath V."/>
            <person name="Mishra A.K."/>
            <person name="Hazzouri K.M."/>
            <person name="Almaskari R."/>
            <person name="Sharma A.K."/>
            <person name="Amiri K.M.A."/>
        </authorList>
    </citation>
    <scope>NUCLEOTIDE SEQUENCE [LARGE SCALE GENOMIC DNA]</scope>
    <source>
        <strain evidence="2">kcgeb_sd</strain>
    </source>
</reference>
<proteinExistence type="predicted"/>
<organism evidence="1 2">
    <name type="scientific">Pelagerythrobacter marensis</name>
    <dbReference type="NCBI Taxonomy" id="543877"/>
    <lineage>
        <taxon>Bacteria</taxon>
        <taxon>Pseudomonadati</taxon>
        <taxon>Pseudomonadota</taxon>
        <taxon>Alphaproteobacteria</taxon>
        <taxon>Sphingomonadales</taxon>
        <taxon>Erythrobacteraceae</taxon>
        <taxon>Pelagerythrobacter</taxon>
    </lineage>
</organism>
<keyword evidence="2" id="KW-1185">Reference proteome</keyword>
<accession>A0ABZ2D725</accession>
<dbReference type="EMBL" id="CP144918">
    <property type="protein sequence ID" value="WWA47616.1"/>
    <property type="molecule type" value="Genomic_DNA"/>
</dbReference>